<keyword evidence="3 5" id="KW-1133">Transmembrane helix</keyword>
<dbReference type="InterPro" id="IPR012451">
    <property type="entry name" value="DUF1656"/>
</dbReference>
<evidence type="ECO:0000256" key="2">
    <source>
        <dbReference type="ARBA" id="ARBA00022692"/>
    </source>
</evidence>
<comment type="caution">
    <text evidence="6">The sequence shown here is derived from an EMBL/GenBank/DDBJ whole genome shotgun (WGS) entry which is preliminary data.</text>
</comment>
<evidence type="ECO:0000313" key="7">
    <source>
        <dbReference type="Proteomes" id="UP000285123"/>
    </source>
</evidence>
<dbReference type="Proteomes" id="UP000285123">
    <property type="component" value="Unassembled WGS sequence"/>
</dbReference>
<accession>A0A423PDW3</accession>
<evidence type="ECO:0000256" key="5">
    <source>
        <dbReference type="SAM" id="Phobius"/>
    </source>
</evidence>
<dbReference type="Pfam" id="PF07869">
    <property type="entry name" value="DUF1656"/>
    <property type="match status" value="1"/>
</dbReference>
<sequence length="72" mass="8018">MSPEQLAFGGIYLPIFLVFLAGAGLIYLPLRFLLLRMRAYRLFWHPALAGAALFIIVLSLLLLAFGPWAGRV</sequence>
<feature type="transmembrane region" description="Helical" evidence="5">
    <location>
        <begin position="6"/>
        <end position="30"/>
    </location>
</feature>
<keyword evidence="1" id="KW-1003">Cell membrane</keyword>
<dbReference type="RefSeq" id="WP_123592507.1">
    <property type="nucleotide sequence ID" value="NZ_AYKF01000136.1"/>
</dbReference>
<keyword evidence="2 5" id="KW-0812">Transmembrane</keyword>
<dbReference type="AlphaFoldDB" id="A0A423PDW3"/>
<name>A0A423PDW3_9GAMM</name>
<gene>
    <name evidence="6" type="ORF">SAHL_16565</name>
</gene>
<feature type="transmembrane region" description="Helical" evidence="5">
    <location>
        <begin position="42"/>
        <end position="65"/>
    </location>
</feature>
<organism evidence="6 7">
    <name type="scientific">Salinisphaera orenii YIM 95161</name>
    <dbReference type="NCBI Taxonomy" id="1051139"/>
    <lineage>
        <taxon>Bacteria</taxon>
        <taxon>Pseudomonadati</taxon>
        <taxon>Pseudomonadota</taxon>
        <taxon>Gammaproteobacteria</taxon>
        <taxon>Salinisphaerales</taxon>
        <taxon>Salinisphaeraceae</taxon>
        <taxon>Salinisphaera</taxon>
    </lineage>
</organism>
<evidence type="ECO:0008006" key="8">
    <source>
        <dbReference type="Google" id="ProtNLM"/>
    </source>
</evidence>
<evidence type="ECO:0000256" key="4">
    <source>
        <dbReference type="ARBA" id="ARBA00023136"/>
    </source>
</evidence>
<keyword evidence="4 5" id="KW-0472">Membrane</keyword>
<evidence type="ECO:0000313" key="6">
    <source>
        <dbReference type="EMBL" id="ROO23765.1"/>
    </source>
</evidence>
<evidence type="ECO:0000256" key="3">
    <source>
        <dbReference type="ARBA" id="ARBA00022989"/>
    </source>
</evidence>
<proteinExistence type="predicted"/>
<evidence type="ECO:0000256" key="1">
    <source>
        <dbReference type="ARBA" id="ARBA00022475"/>
    </source>
</evidence>
<dbReference type="EMBL" id="AYKF01000136">
    <property type="protein sequence ID" value="ROO23765.1"/>
    <property type="molecule type" value="Genomic_DNA"/>
</dbReference>
<protein>
    <recommendedName>
        <fullName evidence="8">DUF1656 domain-containing protein</fullName>
    </recommendedName>
</protein>
<reference evidence="6 7" key="1">
    <citation type="submission" date="2013-10" db="EMBL/GenBank/DDBJ databases">
        <title>Salinisphaera halophila YIM 95161 Genome Sequencing.</title>
        <authorList>
            <person name="Lai Q."/>
            <person name="Li C."/>
            <person name="Shao Z."/>
        </authorList>
    </citation>
    <scope>NUCLEOTIDE SEQUENCE [LARGE SCALE GENOMIC DNA]</scope>
    <source>
        <strain evidence="6 7">YIM 95161</strain>
    </source>
</reference>